<dbReference type="Proteomes" id="UP000198407">
    <property type="component" value="Unassembled WGS sequence"/>
</dbReference>
<dbReference type="CDD" id="cd06257">
    <property type="entry name" value="DnaJ"/>
    <property type="match status" value="1"/>
</dbReference>
<keyword evidence="2" id="KW-1133">Transmembrane helix</keyword>
<dbReference type="InterPro" id="IPR001623">
    <property type="entry name" value="DnaJ_domain"/>
</dbReference>
<evidence type="ECO:0000313" key="5">
    <source>
        <dbReference type="Proteomes" id="UP000198407"/>
    </source>
</evidence>
<protein>
    <recommendedName>
        <fullName evidence="3">J domain-containing protein</fullName>
    </recommendedName>
</protein>
<organism evidence="4 5">
    <name type="scientific">Pseudomonas japonica</name>
    <dbReference type="NCBI Taxonomy" id="256466"/>
    <lineage>
        <taxon>Bacteria</taxon>
        <taxon>Pseudomonadati</taxon>
        <taxon>Pseudomonadota</taxon>
        <taxon>Gammaproteobacteria</taxon>
        <taxon>Pseudomonadales</taxon>
        <taxon>Pseudomonadaceae</taxon>
        <taxon>Pseudomonas</taxon>
    </lineage>
</organism>
<evidence type="ECO:0000256" key="1">
    <source>
        <dbReference type="ARBA" id="ARBA00023186"/>
    </source>
</evidence>
<name>A0A239D2Z8_9PSED</name>
<dbReference type="SUPFAM" id="SSF46565">
    <property type="entry name" value="Chaperone J-domain"/>
    <property type="match status" value="1"/>
</dbReference>
<keyword evidence="5" id="KW-1185">Reference proteome</keyword>
<evidence type="ECO:0000256" key="2">
    <source>
        <dbReference type="SAM" id="Phobius"/>
    </source>
</evidence>
<reference evidence="5" key="1">
    <citation type="submission" date="2017-06" db="EMBL/GenBank/DDBJ databases">
        <authorList>
            <person name="Varghese N."/>
            <person name="Submissions S."/>
        </authorList>
    </citation>
    <scope>NUCLEOTIDE SEQUENCE [LARGE SCALE GENOMIC DNA]</scope>
    <source>
        <strain evidence="5">DSM 22348</strain>
    </source>
</reference>
<feature type="domain" description="J" evidence="3">
    <location>
        <begin position="125"/>
        <end position="183"/>
    </location>
</feature>
<dbReference type="OrthoDB" id="7013061at2"/>
<gene>
    <name evidence="4" type="ORF">SAMN05444352_105191</name>
</gene>
<keyword evidence="2" id="KW-0812">Transmembrane</keyword>
<dbReference type="RefSeq" id="WP_042120801.1">
    <property type="nucleotide sequence ID" value="NZ_FZOL01000005.1"/>
</dbReference>
<evidence type="ECO:0000259" key="3">
    <source>
        <dbReference type="PROSITE" id="PS50076"/>
    </source>
</evidence>
<dbReference type="STRING" id="1215104.GCA_000730585_05386"/>
<feature type="transmembrane region" description="Helical" evidence="2">
    <location>
        <begin position="16"/>
        <end position="37"/>
    </location>
</feature>
<keyword evidence="1" id="KW-0143">Chaperone</keyword>
<dbReference type="InterPro" id="IPR036869">
    <property type="entry name" value="J_dom_sf"/>
</dbReference>
<dbReference type="PROSITE" id="PS50076">
    <property type="entry name" value="DNAJ_2"/>
    <property type="match status" value="1"/>
</dbReference>
<dbReference type="EMBL" id="FZOL01000005">
    <property type="protein sequence ID" value="SNS26522.1"/>
    <property type="molecule type" value="Genomic_DNA"/>
</dbReference>
<accession>A0A239D2Z8</accession>
<dbReference type="Gene3D" id="1.10.287.110">
    <property type="entry name" value="DnaJ domain"/>
    <property type="match status" value="1"/>
</dbReference>
<sequence length="183" mass="21080">MIDTFLHYAKIVTTDIVVMILAWIVFSYIFWLAEALIRQVVIFIGWSLQQMMRGTTRLGLFVKSLICGAVLMAGGVIWGTWLRLYRPCLMAVHKLSIAVRQYMKMEPSKERNDRPAAPEKSVYEQALAALGFAEDQVFDKAQLKARYRELAAILHPDKGFPNHVFMQQINDAVDCIKQTKKWR</sequence>
<dbReference type="AlphaFoldDB" id="A0A239D2Z8"/>
<keyword evidence="2" id="KW-0472">Membrane</keyword>
<proteinExistence type="predicted"/>
<evidence type="ECO:0000313" key="4">
    <source>
        <dbReference type="EMBL" id="SNS26522.1"/>
    </source>
</evidence>
<feature type="transmembrane region" description="Helical" evidence="2">
    <location>
        <begin position="58"/>
        <end position="78"/>
    </location>
</feature>